<dbReference type="InterPro" id="IPR019038">
    <property type="entry name" value="POLD3"/>
</dbReference>
<dbReference type="GO" id="GO:1904161">
    <property type="term" value="P:DNA synthesis involved in UV-damage excision repair"/>
    <property type="evidence" value="ECO:0007669"/>
    <property type="project" value="TreeGrafter"/>
</dbReference>
<name>A0A1B6LJR1_9HEMI</name>
<dbReference type="PANTHER" id="PTHR17598:SF13">
    <property type="entry name" value="DNA POLYMERASE DELTA SUBUNIT 3"/>
    <property type="match status" value="1"/>
</dbReference>
<feature type="compositionally biased region" description="Polar residues" evidence="5">
    <location>
        <begin position="161"/>
        <end position="178"/>
    </location>
</feature>
<keyword evidence="4" id="KW-0539">Nucleus</keyword>
<dbReference type="Pfam" id="PF09507">
    <property type="entry name" value="CDC27"/>
    <property type="match status" value="1"/>
</dbReference>
<reference evidence="6" key="1">
    <citation type="submission" date="2015-11" db="EMBL/GenBank/DDBJ databases">
        <title>De novo transcriptome assembly of four potential Pierce s Disease insect vectors from Arizona vineyards.</title>
        <authorList>
            <person name="Tassone E.E."/>
        </authorList>
    </citation>
    <scope>NUCLEOTIDE SEQUENCE</scope>
</reference>
<dbReference type="InterPro" id="IPR041913">
    <property type="entry name" value="POLD3_sf"/>
</dbReference>
<evidence type="ECO:0000313" key="6">
    <source>
        <dbReference type="EMBL" id="JAT23849.1"/>
    </source>
</evidence>
<evidence type="ECO:0000256" key="2">
    <source>
        <dbReference type="ARBA" id="ARBA00017589"/>
    </source>
</evidence>
<dbReference type="GO" id="GO:0043625">
    <property type="term" value="C:delta DNA polymerase complex"/>
    <property type="evidence" value="ECO:0007669"/>
    <property type="project" value="InterPro"/>
</dbReference>
<organism evidence="6">
    <name type="scientific">Graphocephala atropunctata</name>
    <dbReference type="NCBI Taxonomy" id="36148"/>
    <lineage>
        <taxon>Eukaryota</taxon>
        <taxon>Metazoa</taxon>
        <taxon>Ecdysozoa</taxon>
        <taxon>Arthropoda</taxon>
        <taxon>Hexapoda</taxon>
        <taxon>Insecta</taxon>
        <taxon>Pterygota</taxon>
        <taxon>Neoptera</taxon>
        <taxon>Paraneoptera</taxon>
        <taxon>Hemiptera</taxon>
        <taxon>Auchenorrhyncha</taxon>
        <taxon>Membracoidea</taxon>
        <taxon>Cicadellidae</taxon>
        <taxon>Cicadellinae</taxon>
        <taxon>Cicadellini</taxon>
        <taxon>Graphocephala</taxon>
    </lineage>
</organism>
<protein>
    <recommendedName>
        <fullName evidence="2">DNA polymerase delta subunit 3</fullName>
    </recommendedName>
</protein>
<evidence type="ECO:0000256" key="1">
    <source>
        <dbReference type="ARBA" id="ARBA00004123"/>
    </source>
</evidence>
<proteinExistence type="predicted"/>
<evidence type="ECO:0000256" key="4">
    <source>
        <dbReference type="ARBA" id="ARBA00023242"/>
    </source>
</evidence>
<feature type="compositionally biased region" description="Basic and acidic residues" evidence="5">
    <location>
        <begin position="193"/>
        <end position="204"/>
    </location>
</feature>
<gene>
    <name evidence="6" type="ORF">g.11745</name>
</gene>
<dbReference type="PANTHER" id="PTHR17598">
    <property type="entry name" value="DNA POLYMERASE DELTA SUBUNIT 3"/>
    <property type="match status" value="1"/>
</dbReference>
<keyword evidence="3" id="KW-0235">DNA replication</keyword>
<dbReference type="FunFam" id="3.90.1030.20:FF:000002">
    <property type="entry name" value="DNA polymerase delta subunit"/>
    <property type="match status" value="1"/>
</dbReference>
<dbReference type="EMBL" id="GEBQ01016128">
    <property type="protein sequence ID" value="JAT23849.1"/>
    <property type="molecule type" value="Transcribed_RNA"/>
</dbReference>
<dbReference type="Gene3D" id="3.90.1030.20">
    <property type="entry name" value="DNA polymerase delta, p66 (Cdc27) subunit, wHTH domain"/>
    <property type="match status" value="1"/>
</dbReference>
<dbReference type="AlphaFoldDB" id="A0A1B6LJR1"/>
<comment type="subcellular location">
    <subcellularLocation>
        <location evidence="1">Nucleus</location>
    </subcellularLocation>
</comment>
<accession>A0A1B6LJR1</accession>
<feature type="non-terminal residue" evidence="6">
    <location>
        <position position="204"/>
    </location>
</feature>
<dbReference type="GO" id="GO:0003887">
    <property type="term" value="F:DNA-directed DNA polymerase activity"/>
    <property type="evidence" value="ECO:0007669"/>
    <property type="project" value="TreeGrafter"/>
</dbReference>
<evidence type="ECO:0000256" key="3">
    <source>
        <dbReference type="ARBA" id="ARBA00022705"/>
    </source>
</evidence>
<sequence length="204" mass="22717">MSPEETESYLSSIEEYIFDEKKIVAYSWLSKTLGIHSNVSKQLLYTFYENNSKKEELCATYLIIGVSNGGTSQILIVQDKDLQKVESSLKLVTSKHIYSVQKCAEISDLSVLYSAQKGDNIDKISKGLSAIDFNCNERNSTLIAKLRVDALPVVSNQHSAFVKKTNPSAPNKNKSPTKIVQDEQPVKNTSSVENKESEVKSESE</sequence>
<dbReference type="GO" id="GO:0006271">
    <property type="term" value="P:DNA strand elongation involved in DNA replication"/>
    <property type="evidence" value="ECO:0007669"/>
    <property type="project" value="TreeGrafter"/>
</dbReference>
<dbReference type="GO" id="GO:0006297">
    <property type="term" value="P:nucleotide-excision repair, DNA gap filling"/>
    <property type="evidence" value="ECO:0007669"/>
    <property type="project" value="TreeGrafter"/>
</dbReference>
<feature type="region of interest" description="Disordered" evidence="5">
    <location>
        <begin position="161"/>
        <end position="204"/>
    </location>
</feature>
<evidence type="ECO:0000256" key="5">
    <source>
        <dbReference type="SAM" id="MobiDB-lite"/>
    </source>
</evidence>